<evidence type="ECO:0000313" key="1">
    <source>
        <dbReference type="EMBL" id="KIJ96351.1"/>
    </source>
</evidence>
<organism evidence="1 2">
    <name type="scientific">Laccaria amethystina LaAM-08-1</name>
    <dbReference type="NCBI Taxonomy" id="1095629"/>
    <lineage>
        <taxon>Eukaryota</taxon>
        <taxon>Fungi</taxon>
        <taxon>Dikarya</taxon>
        <taxon>Basidiomycota</taxon>
        <taxon>Agaricomycotina</taxon>
        <taxon>Agaricomycetes</taxon>
        <taxon>Agaricomycetidae</taxon>
        <taxon>Agaricales</taxon>
        <taxon>Agaricineae</taxon>
        <taxon>Hydnangiaceae</taxon>
        <taxon>Laccaria</taxon>
    </lineage>
</organism>
<dbReference type="Proteomes" id="UP000054477">
    <property type="component" value="Unassembled WGS sequence"/>
</dbReference>
<evidence type="ECO:0000313" key="2">
    <source>
        <dbReference type="Proteomes" id="UP000054477"/>
    </source>
</evidence>
<accession>A0A0C9XFA1</accession>
<protein>
    <submittedName>
        <fullName evidence="1">Uncharacterized protein</fullName>
    </submittedName>
</protein>
<dbReference type="EMBL" id="KN838724">
    <property type="protein sequence ID" value="KIJ96351.1"/>
    <property type="molecule type" value="Genomic_DNA"/>
</dbReference>
<sequence length="81" mass="9016">MGAVCRMILGVPVSLSAGMRSSDDRGWDCSKKEGMQRHCEGGDKVTVSFVETYRAHLPTYSLALAHHRKPFRELGFGYKQA</sequence>
<dbReference type="AlphaFoldDB" id="A0A0C9XFA1"/>
<keyword evidence="2" id="KW-1185">Reference proteome</keyword>
<reference evidence="2" key="2">
    <citation type="submission" date="2015-01" db="EMBL/GenBank/DDBJ databases">
        <title>Evolutionary Origins and Diversification of the Mycorrhizal Mutualists.</title>
        <authorList>
            <consortium name="DOE Joint Genome Institute"/>
            <consortium name="Mycorrhizal Genomics Consortium"/>
            <person name="Kohler A."/>
            <person name="Kuo A."/>
            <person name="Nagy L.G."/>
            <person name="Floudas D."/>
            <person name="Copeland A."/>
            <person name="Barry K.W."/>
            <person name="Cichocki N."/>
            <person name="Veneault-Fourrey C."/>
            <person name="LaButti K."/>
            <person name="Lindquist E.A."/>
            <person name="Lipzen A."/>
            <person name="Lundell T."/>
            <person name="Morin E."/>
            <person name="Murat C."/>
            <person name="Riley R."/>
            <person name="Ohm R."/>
            <person name="Sun H."/>
            <person name="Tunlid A."/>
            <person name="Henrissat B."/>
            <person name="Grigoriev I.V."/>
            <person name="Hibbett D.S."/>
            <person name="Martin F."/>
        </authorList>
    </citation>
    <scope>NUCLEOTIDE SEQUENCE [LARGE SCALE GENOMIC DNA]</scope>
    <source>
        <strain evidence="2">LaAM-08-1</strain>
    </source>
</reference>
<dbReference type="HOGENOM" id="CLU_2574217_0_0_1"/>
<proteinExistence type="predicted"/>
<reference evidence="1 2" key="1">
    <citation type="submission" date="2014-04" db="EMBL/GenBank/DDBJ databases">
        <authorList>
            <consortium name="DOE Joint Genome Institute"/>
            <person name="Kuo A."/>
            <person name="Kohler A."/>
            <person name="Nagy L.G."/>
            <person name="Floudas D."/>
            <person name="Copeland A."/>
            <person name="Barry K.W."/>
            <person name="Cichocki N."/>
            <person name="Veneault-Fourrey C."/>
            <person name="LaButti K."/>
            <person name="Lindquist E.A."/>
            <person name="Lipzen A."/>
            <person name="Lundell T."/>
            <person name="Morin E."/>
            <person name="Murat C."/>
            <person name="Sun H."/>
            <person name="Tunlid A."/>
            <person name="Henrissat B."/>
            <person name="Grigoriev I.V."/>
            <person name="Hibbett D.S."/>
            <person name="Martin F."/>
            <person name="Nordberg H.P."/>
            <person name="Cantor M.N."/>
            <person name="Hua S.X."/>
        </authorList>
    </citation>
    <scope>NUCLEOTIDE SEQUENCE [LARGE SCALE GENOMIC DNA]</scope>
    <source>
        <strain evidence="1 2">LaAM-08-1</strain>
    </source>
</reference>
<gene>
    <name evidence="1" type="ORF">K443DRAFT_682370</name>
</gene>
<name>A0A0C9XFA1_9AGAR</name>